<keyword evidence="2" id="KW-1185">Reference proteome</keyword>
<protein>
    <submittedName>
        <fullName evidence="1">Uncharacterized protein</fullName>
    </submittedName>
</protein>
<dbReference type="AlphaFoldDB" id="A0A081CKU9"/>
<sequence>MRINGARLLWATTRLLSLVLVASYLVNESVVAAGDDEKGKGLEPSSFIFESSGPARQSGASSVPRRRSRLSVMGPPSTPGSSSNPGLFSEPGSSSSPASSSSPGSSMAPGISSAPGTWSDPLVISDVGTAAPPPTVPEVEIVPSSVQFPPFIDVAPIPEHEPWHMYRQFRYRLAQLDIDHRSLALLNPRADFVGDHRTMLRDQLQAQVDLKIALHLTPTIDHGGRVYAVPIIRDSVKEALIGSKSIHNVGWALLGIWPGRQTSVAWLGYALLDVRGRASFIKKLQDSGKVKVLADLLKPIPVV</sequence>
<dbReference type="OrthoDB" id="10648024at2759"/>
<accession>A0A081CKU9</accession>
<dbReference type="HOGENOM" id="CLU_918262_0_0_1"/>
<dbReference type="GeneID" id="26306368"/>
<dbReference type="RefSeq" id="XP_014654582.1">
    <property type="nucleotide sequence ID" value="XM_014799096.1"/>
</dbReference>
<dbReference type="EMBL" id="DF830084">
    <property type="protein sequence ID" value="GAK67295.1"/>
    <property type="molecule type" value="Genomic_DNA"/>
</dbReference>
<organism evidence="1 2">
    <name type="scientific">Pseudozyma antarctica</name>
    <name type="common">Yeast</name>
    <name type="synonym">Candida antarctica</name>
    <dbReference type="NCBI Taxonomy" id="84753"/>
    <lineage>
        <taxon>Eukaryota</taxon>
        <taxon>Fungi</taxon>
        <taxon>Dikarya</taxon>
        <taxon>Basidiomycota</taxon>
        <taxon>Ustilaginomycotina</taxon>
        <taxon>Ustilaginomycetes</taxon>
        <taxon>Ustilaginales</taxon>
        <taxon>Ustilaginaceae</taxon>
        <taxon>Moesziomyces</taxon>
    </lineage>
</organism>
<gene>
    <name evidence="1" type="ORF">PAN0_017d5522</name>
</gene>
<proteinExistence type="predicted"/>
<name>A0A081CKU9_PSEA2</name>
<dbReference type="Proteomes" id="UP000053758">
    <property type="component" value="Unassembled WGS sequence"/>
</dbReference>
<evidence type="ECO:0000313" key="2">
    <source>
        <dbReference type="Proteomes" id="UP000053758"/>
    </source>
</evidence>
<evidence type="ECO:0000313" key="1">
    <source>
        <dbReference type="EMBL" id="GAK67295.1"/>
    </source>
</evidence>
<reference evidence="2" key="1">
    <citation type="journal article" date="2014" name="Genome Announc.">
        <title>Draft Genome Sequence of the Yeast Pseudozyma antarctica Type Strain JCM10317, a Producer of the Glycolipid Biosurfactants, Mannosylerythritol Lipids.</title>
        <authorList>
            <person name="Saika A."/>
            <person name="Koike H."/>
            <person name="Hori T."/>
            <person name="Fukuoka T."/>
            <person name="Sato S."/>
            <person name="Habe H."/>
            <person name="Kitamoto D."/>
            <person name="Morita T."/>
        </authorList>
    </citation>
    <scope>NUCLEOTIDE SEQUENCE [LARGE SCALE GENOMIC DNA]</scope>
    <source>
        <strain evidence="2">JCM 10317</strain>
    </source>
</reference>